<dbReference type="Proteomes" id="UP000270299">
    <property type="component" value="Unassembled WGS sequence"/>
</dbReference>
<dbReference type="GO" id="GO:0016787">
    <property type="term" value="F:hydrolase activity"/>
    <property type="evidence" value="ECO:0007669"/>
    <property type="project" value="UniProtKB-KW"/>
</dbReference>
<dbReference type="GO" id="GO:0005524">
    <property type="term" value="F:ATP binding"/>
    <property type="evidence" value="ECO:0007669"/>
    <property type="project" value="InterPro"/>
</dbReference>
<keyword evidence="2" id="KW-0862">Zinc</keyword>
<dbReference type="InterPro" id="IPR049730">
    <property type="entry name" value="SNF2/RAD54-like_C"/>
</dbReference>
<protein>
    <recommendedName>
        <fullName evidence="9">Helicase</fullName>
    </recommendedName>
</protein>
<organism evidence="7 8">
    <name type="scientific">Mycetocola manganoxydans</name>
    <dbReference type="NCBI Taxonomy" id="699879"/>
    <lineage>
        <taxon>Bacteria</taxon>
        <taxon>Bacillati</taxon>
        <taxon>Actinomycetota</taxon>
        <taxon>Actinomycetes</taxon>
        <taxon>Micrococcales</taxon>
        <taxon>Microbacteriaceae</taxon>
        <taxon>Mycetocola</taxon>
    </lineage>
</organism>
<feature type="domain" description="Helicase C-terminal" evidence="6">
    <location>
        <begin position="967"/>
        <end position="1122"/>
    </location>
</feature>
<proteinExistence type="predicted"/>
<evidence type="ECO:0008006" key="9">
    <source>
        <dbReference type="Google" id="ProtNLM"/>
    </source>
</evidence>
<evidence type="ECO:0000259" key="4">
    <source>
        <dbReference type="PROSITE" id="PS50966"/>
    </source>
</evidence>
<dbReference type="AlphaFoldDB" id="A0A3L7A0Y9"/>
<dbReference type="SMART" id="SM00490">
    <property type="entry name" value="HELICc"/>
    <property type="match status" value="1"/>
</dbReference>
<dbReference type="InterPro" id="IPR038718">
    <property type="entry name" value="SNF2-like_sf"/>
</dbReference>
<dbReference type="InterPro" id="IPR007527">
    <property type="entry name" value="Znf_SWIM"/>
</dbReference>
<dbReference type="SUPFAM" id="SSF52540">
    <property type="entry name" value="P-loop containing nucleoside triphosphate hydrolases"/>
    <property type="match status" value="2"/>
</dbReference>
<evidence type="ECO:0000313" key="8">
    <source>
        <dbReference type="Proteomes" id="UP000270299"/>
    </source>
</evidence>
<name>A0A3L7A0Y9_9MICO</name>
<evidence type="ECO:0000256" key="3">
    <source>
        <dbReference type="SAM" id="MobiDB-lite"/>
    </source>
</evidence>
<dbReference type="Pfam" id="PF00271">
    <property type="entry name" value="Helicase_C"/>
    <property type="match status" value="1"/>
</dbReference>
<dbReference type="PROSITE" id="PS50966">
    <property type="entry name" value="ZF_SWIM"/>
    <property type="match status" value="1"/>
</dbReference>
<feature type="domain" description="SWIM-type" evidence="4">
    <location>
        <begin position="59"/>
        <end position="99"/>
    </location>
</feature>
<dbReference type="PROSITE" id="PS51192">
    <property type="entry name" value="HELICASE_ATP_BIND_1"/>
    <property type="match status" value="1"/>
</dbReference>
<keyword evidence="2" id="KW-0479">Metal-binding</keyword>
<evidence type="ECO:0000259" key="6">
    <source>
        <dbReference type="PROSITE" id="PS51194"/>
    </source>
</evidence>
<feature type="region of interest" description="Disordered" evidence="3">
    <location>
        <begin position="137"/>
        <end position="162"/>
    </location>
</feature>
<keyword evidence="1" id="KW-0378">Hydrolase</keyword>
<accession>A0A3L7A0Y9</accession>
<dbReference type="OrthoDB" id="9760715at2"/>
<keyword evidence="8" id="KW-1185">Reference proteome</keyword>
<feature type="domain" description="Helicase ATP-binding" evidence="5">
    <location>
        <begin position="683"/>
        <end position="846"/>
    </location>
</feature>
<dbReference type="InterPro" id="IPR001650">
    <property type="entry name" value="Helicase_C-like"/>
</dbReference>
<dbReference type="Gene3D" id="3.40.50.300">
    <property type="entry name" value="P-loop containing nucleotide triphosphate hydrolases"/>
    <property type="match status" value="1"/>
</dbReference>
<dbReference type="InterPro" id="IPR000330">
    <property type="entry name" value="SNF2_N"/>
</dbReference>
<dbReference type="EMBL" id="RCUV01000003">
    <property type="protein sequence ID" value="RLP73112.1"/>
    <property type="molecule type" value="Genomic_DNA"/>
</dbReference>
<evidence type="ECO:0000256" key="2">
    <source>
        <dbReference type="PROSITE-ProRule" id="PRU00325"/>
    </source>
</evidence>
<dbReference type="CDD" id="cd18793">
    <property type="entry name" value="SF2_C_SNF"/>
    <property type="match status" value="1"/>
</dbReference>
<dbReference type="PANTHER" id="PTHR10799">
    <property type="entry name" value="SNF2/RAD54 HELICASE FAMILY"/>
    <property type="match status" value="1"/>
</dbReference>
<dbReference type="InterPro" id="IPR014001">
    <property type="entry name" value="Helicase_ATP-bd"/>
</dbReference>
<evidence type="ECO:0000313" key="7">
    <source>
        <dbReference type="EMBL" id="RLP73112.1"/>
    </source>
</evidence>
<keyword evidence="2" id="KW-0863">Zinc-finger</keyword>
<dbReference type="InterPro" id="IPR027417">
    <property type="entry name" value="P-loop_NTPase"/>
</dbReference>
<gene>
    <name evidence="7" type="ORF">D9V29_03670</name>
</gene>
<reference evidence="7 8" key="1">
    <citation type="submission" date="2018-10" db="EMBL/GenBank/DDBJ databases">
        <authorList>
            <person name="Li J."/>
        </authorList>
    </citation>
    <scope>NUCLEOTIDE SEQUENCE [LARGE SCALE GENOMIC DNA]</scope>
    <source>
        <strain evidence="7 8">CCTCC AB209002</strain>
    </source>
</reference>
<dbReference type="PROSITE" id="PS51194">
    <property type="entry name" value="HELICASE_CTER"/>
    <property type="match status" value="1"/>
</dbReference>
<evidence type="ECO:0000259" key="5">
    <source>
        <dbReference type="PROSITE" id="PS51192"/>
    </source>
</evidence>
<dbReference type="Gene3D" id="3.40.50.10810">
    <property type="entry name" value="Tandem AAA-ATPase domain"/>
    <property type="match status" value="1"/>
</dbReference>
<dbReference type="GO" id="GO:0008270">
    <property type="term" value="F:zinc ion binding"/>
    <property type="evidence" value="ECO:0007669"/>
    <property type="project" value="UniProtKB-KW"/>
</dbReference>
<dbReference type="RefSeq" id="WP_121671965.1">
    <property type="nucleotide sequence ID" value="NZ_BMXM01000003.1"/>
</dbReference>
<feature type="region of interest" description="Disordered" evidence="3">
    <location>
        <begin position="195"/>
        <end position="215"/>
    </location>
</feature>
<evidence type="ECO:0000256" key="1">
    <source>
        <dbReference type="ARBA" id="ARBA00022801"/>
    </source>
</evidence>
<dbReference type="Pfam" id="PF00176">
    <property type="entry name" value="SNF2-rel_dom"/>
    <property type="match status" value="1"/>
</dbReference>
<dbReference type="SMART" id="SM00487">
    <property type="entry name" value="DEXDc"/>
    <property type="match status" value="1"/>
</dbReference>
<sequence>MSSPAAPLVDVTDIIRLVGNSAFNRATAYARNGAVRDLDWDHDAGSLTAEVQGTAPDPYRCRVVLAPARKEFSRPTTSSCTCPLRASCKHVAATLLASNARAVKNIDLQPGTQDDPDALSRDRQWIERNLRSADEWYSGETTWPSDTWDEKEPEVPRGPAQPEWKSAVGALTGQLAASGSAPTPMGLQFELREQTPRTRHRWNGPTARTAKSTTGSGEYRLGVRPVIRNEKGNWVRTNVGWNTFSYQVNRLGLDPQQHRWFSQFAALHRAARNVYTVGQDLDWLYLDDFNSPLLWNLLSEARSLGIELVGSRKDASVRIGDTALVGLDATADTDLRLVPTLTIDGVTHPAESAGLLGDHGVYAYALEPAPSFVLARAPERLTEEQQRLVGQSSDVVVPAADIDEFLAEFYPRLRHSIPITSTDETVEFPPVIPPVLVLTAAFSAKHTLALEWDWEYREGTTTTRMPLYATAHDSGSRDLQIEHVIADRARAITPLESRTLIGLDAAEFTDKVLPGIEAVEGVRVDVIGTRPDYRELTETPKLKVTTVETDQRDWFDLGVIVTIDGQKIPFGPLFKALSKGQTKLLLVDNSYLSLQQPAFEQLHDLIEEARSLAEWDTGMRISRYQSSLWEDLEDLADESEQAASWRSAVSGLREIDTVEPVPLPSSIQATLRPYQLDGFTWLAFLYKHQLGGILADDMGLGKTLQTLALMAHAKETTEKEKRRPFLVVAPTSVVSNWGIEAARFAPDLDVRTITATRAKSGPLTDVGTADVVITSYTLFRLDFDSYARHEWAGLILDEAQFVKNRTAKVHQSARDLDAPFKLAITGTPMENNLLELWSLFAIVAPGLFPSARKFLDEYAKPIEAGDRPELLTRLRRRIRPLMMRRTKELVATDLPAKQEQVLTIDLNPKHRKLYDTFLQRERQKLLGLLDDMDKNRFIVFRSLTLLRMLSLDASLVDEQYANVPSSKLDALFEQLEDVLAEGHRALIFSQFTSFLGKAAARLDAEGIPYAYLDGSTTRRADVIRKFKDGDAPVFLISLKAGGFGLNLTEADYVFLLDPWWNPATEAQAVDRTHRIGQTKNVLVYRMVANGTIEEKVMALKAQKAKLFNAVMDDDAVFSSALTADDIRGLLEAPEEPTPIERAAEDFAVIETERRSRWVPSDE</sequence>
<comment type="caution">
    <text evidence="7">The sequence shown here is derived from an EMBL/GenBank/DDBJ whole genome shotgun (WGS) entry which is preliminary data.</text>
</comment>